<feature type="transmembrane region" description="Helical" evidence="2">
    <location>
        <begin position="53"/>
        <end position="72"/>
    </location>
</feature>
<dbReference type="Proteomes" id="UP000712281">
    <property type="component" value="Unassembled WGS sequence"/>
</dbReference>
<comment type="caution">
    <text evidence="4">The sequence shown here is derived from an EMBL/GenBank/DDBJ whole genome shotgun (WGS) entry which is preliminary data.</text>
</comment>
<dbReference type="EMBL" id="QGKW02001660">
    <property type="protein sequence ID" value="KAF2577033.1"/>
    <property type="molecule type" value="Genomic_DNA"/>
</dbReference>
<dbReference type="AlphaFoldDB" id="A0A8S9LTM8"/>
<name>A0A8S9LTM8_BRACR</name>
<keyword evidence="2" id="KW-0812">Transmembrane</keyword>
<evidence type="ECO:0000313" key="4">
    <source>
        <dbReference type="EMBL" id="KAF2609872.1"/>
    </source>
</evidence>
<evidence type="ECO:0000313" key="3">
    <source>
        <dbReference type="EMBL" id="KAF2577033.1"/>
    </source>
</evidence>
<evidence type="ECO:0000256" key="2">
    <source>
        <dbReference type="SAM" id="Phobius"/>
    </source>
</evidence>
<dbReference type="EMBL" id="QGKY02000089">
    <property type="protein sequence ID" value="KAF2609872.1"/>
    <property type="molecule type" value="Genomic_DNA"/>
</dbReference>
<proteinExistence type="predicted"/>
<feature type="compositionally biased region" description="Polar residues" evidence="1">
    <location>
        <begin position="17"/>
        <end position="26"/>
    </location>
</feature>
<protein>
    <submittedName>
        <fullName evidence="4">Uncharacterized protein</fullName>
    </submittedName>
</protein>
<evidence type="ECO:0000256" key="1">
    <source>
        <dbReference type="SAM" id="MobiDB-lite"/>
    </source>
</evidence>
<feature type="compositionally biased region" description="Polar residues" evidence="1">
    <location>
        <begin position="40"/>
        <end position="50"/>
    </location>
</feature>
<keyword evidence="2" id="KW-1133">Transmembrane helix</keyword>
<keyword evidence="2" id="KW-0472">Membrane</keyword>
<sequence>MVFCYDKEGGQLQYISSKGAEQTPKTRSLPGQREIDEVRSGQSSTHSLNAGSPTGFCMGVLVSLLLPGLPVLRRNQGTDLRLGREGSIY</sequence>
<gene>
    <name evidence="3" type="ORF">F2Q68_00002731</name>
    <name evidence="4" type="ORF">F2Q70_00009719</name>
</gene>
<reference evidence="4" key="1">
    <citation type="submission" date="2019-12" db="EMBL/GenBank/DDBJ databases">
        <title>Genome sequencing and annotation of Brassica cretica.</title>
        <authorList>
            <person name="Studholme D.J."/>
            <person name="Sarris P.F."/>
        </authorList>
    </citation>
    <scope>NUCLEOTIDE SEQUENCE</scope>
    <source>
        <strain evidence="3">PFS-001/15</strain>
        <strain evidence="4">PFS-102/07</strain>
        <tissue evidence="4">Leaf</tissue>
    </source>
</reference>
<accession>A0A8S9LTM8</accession>
<organism evidence="4">
    <name type="scientific">Brassica cretica</name>
    <name type="common">Mustard</name>
    <dbReference type="NCBI Taxonomy" id="69181"/>
    <lineage>
        <taxon>Eukaryota</taxon>
        <taxon>Viridiplantae</taxon>
        <taxon>Streptophyta</taxon>
        <taxon>Embryophyta</taxon>
        <taxon>Tracheophyta</taxon>
        <taxon>Spermatophyta</taxon>
        <taxon>Magnoliopsida</taxon>
        <taxon>eudicotyledons</taxon>
        <taxon>Gunneridae</taxon>
        <taxon>Pentapetalae</taxon>
        <taxon>rosids</taxon>
        <taxon>malvids</taxon>
        <taxon>Brassicales</taxon>
        <taxon>Brassicaceae</taxon>
        <taxon>Brassiceae</taxon>
        <taxon>Brassica</taxon>
    </lineage>
</organism>
<feature type="region of interest" description="Disordered" evidence="1">
    <location>
        <begin position="17"/>
        <end position="50"/>
    </location>
</feature>